<dbReference type="SUPFAM" id="SSF55909">
    <property type="entry name" value="Pentein"/>
    <property type="match status" value="1"/>
</dbReference>
<dbReference type="EC" id="3.5.3.6" evidence="3"/>
<dbReference type="PANTHER" id="PTHR47271:SF2">
    <property type="entry name" value="ARGININE DEIMINASE"/>
    <property type="match status" value="1"/>
</dbReference>
<name>A0A938Y6C9_9ACTN</name>
<comment type="catalytic activity">
    <reaction evidence="3">
        <text>L-arginine + H2O = L-citrulline + NH4(+)</text>
        <dbReference type="Rhea" id="RHEA:19597"/>
        <dbReference type="ChEBI" id="CHEBI:15377"/>
        <dbReference type="ChEBI" id="CHEBI:28938"/>
        <dbReference type="ChEBI" id="CHEBI:32682"/>
        <dbReference type="ChEBI" id="CHEBI:57743"/>
        <dbReference type="EC" id="3.5.3.6"/>
    </reaction>
</comment>
<gene>
    <name evidence="3" type="primary">arcA</name>
    <name evidence="5" type="ORF">JK386_02185</name>
</gene>
<reference evidence="5" key="1">
    <citation type="submission" date="2021-01" db="EMBL/GenBank/DDBJ databases">
        <title>Novel species in genus Nocardioides.</title>
        <authorList>
            <person name="Zhang G."/>
        </authorList>
    </citation>
    <scope>NUCLEOTIDE SEQUENCE</scope>
    <source>
        <strain evidence="5">Zg-536</strain>
    </source>
</reference>
<comment type="caution">
    <text evidence="5">The sequence shown here is derived from an EMBL/GenBank/DDBJ whole genome shotgun (WGS) entry which is preliminary data.</text>
</comment>
<dbReference type="PANTHER" id="PTHR47271">
    <property type="entry name" value="ARGININE DEIMINASE"/>
    <property type="match status" value="1"/>
</dbReference>
<dbReference type="Pfam" id="PF02274">
    <property type="entry name" value="ADI"/>
    <property type="match status" value="1"/>
</dbReference>
<sequence>MAATSAAPGVPLGCDSEVGTLRTVLLHRPGPELQRLTPRNNDRLLFDGVPWVARAQDEHDAFAAQLRRRDIEVLYLTDLLTETLQQDDARRAAITDVLGAHPERADMPIGSARGTDLGDPLRAYLAAMLADADPAELTVLLTAGVRNDEVRSGLATGSLVTTMLAPETFLIDPLPNLLFTRDSSVWLPDRVAITSLAMPARRRESQLTELIYRFHPRFAATSRTHGHHLEHVEGGDVLLLAPGVVAVGVGERTTPAGAERLARLLFADGLAHTVLAVPVAQQRATMHLDTVCTMVDTDKVVMYPNVADTLQAYAVTPREPGAGGAALELAIAPAEPFLIAAAKAMQIDTLHRIDTGLDPVSAEREQWDDGNNTLALAPRLAVAYERNDGTNARLEEAGIEVVRIAGSELGSGRGGPRCMSCPVRREPLPG</sequence>
<keyword evidence="3" id="KW-0056">Arginine metabolism</keyword>
<dbReference type="HAMAP" id="MF_00242">
    <property type="entry name" value="Arg_deiminase"/>
    <property type="match status" value="1"/>
</dbReference>
<dbReference type="Proteomes" id="UP000663791">
    <property type="component" value="Unassembled WGS sequence"/>
</dbReference>
<feature type="active site" description="Amidino-cysteine intermediate" evidence="3 4">
    <location>
        <position position="418"/>
    </location>
</feature>
<comment type="pathway">
    <text evidence="3">Amino-acid degradation; L-arginine degradation via ADI pathway; carbamoyl phosphate from L-arginine: step 1/2.</text>
</comment>
<evidence type="ECO:0000256" key="1">
    <source>
        <dbReference type="ARBA" id="ARBA00010206"/>
    </source>
</evidence>
<dbReference type="Gene3D" id="1.10.3930.10">
    <property type="entry name" value="Arginine deiminase"/>
    <property type="match status" value="1"/>
</dbReference>
<dbReference type="GO" id="GO:0016990">
    <property type="term" value="F:arginine deiminase activity"/>
    <property type="evidence" value="ECO:0007669"/>
    <property type="project" value="UniProtKB-UniRule"/>
</dbReference>
<evidence type="ECO:0000256" key="2">
    <source>
        <dbReference type="ARBA" id="ARBA00022801"/>
    </source>
</evidence>
<dbReference type="Gene3D" id="3.75.10.10">
    <property type="entry name" value="L-arginine/glycine Amidinotransferase, Chain A"/>
    <property type="match status" value="1"/>
</dbReference>
<dbReference type="PRINTS" id="PR01466">
    <property type="entry name" value="ARGDEIMINASE"/>
</dbReference>
<dbReference type="AlphaFoldDB" id="A0A938Y6C9"/>
<dbReference type="NCBIfam" id="NF002381">
    <property type="entry name" value="PRK01388.1"/>
    <property type="match status" value="1"/>
</dbReference>
<dbReference type="PIRSF" id="PIRSF006356">
    <property type="entry name" value="Arg_deiminase"/>
    <property type="match status" value="1"/>
</dbReference>
<keyword evidence="6" id="KW-1185">Reference proteome</keyword>
<keyword evidence="3" id="KW-0963">Cytoplasm</keyword>
<organism evidence="5 6">
    <name type="scientific">Nocardioides faecalis</name>
    <dbReference type="NCBI Taxonomy" id="2803858"/>
    <lineage>
        <taxon>Bacteria</taxon>
        <taxon>Bacillati</taxon>
        <taxon>Actinomycetota</taxon>
        <taxon>Actinomycetes</taxon>
        <taxon>Propionibacteriales</taxon>
        <taxon>Nocardioidaceae</taxon>
        <taxon>Nocardioides</taxon>
    </lineage>
</organism>
<proteinExistence type="inferred from homology"/>
<evidence type="ECO:0000256" key="3">
    <source>
        <dbReference type="HAMAP-Rule" id="MF_00242"/>
    </source>
</evidence>
<evidence type="ECO:0000313" key="6">
    <source>
        <dbReference type="Proteomes" id="UP000663791"/>
    </source>
</evidence>
<dbReference type="GO" id="GO:0005737">
    <property type="term" value="C:cytoplasm"/>
    <property type="evidence" value="ECO:0007669"/>
    <property type="project" value="UniProtKB-SubCell"/>
</dbReference>
<protein>
    <recommendedName>
        <fullName evidence="3">Arginine deiminase</fullName>
        <shortName evidence="3">ADI</shortName>
        <ecNumber evidence="3">3.5.3.6</ecNumber>
    </recommendedName>
    <alternativeName>
        <fullName evidence="3">Arginine dihydrolase</fullName>
        <shortName evidence="3">AD</shortName>
    </alternativeName>
</protein>
<comment type="subcellular location">
    <subcellularLocation>
        <location evidence="3">Cytoplasm</location>
    </subcellularLocation>
</comment>
<dbReference type="RefSeq" id="WP_205289976.1">
    <property type="nucleotide sequence ID" value="NZ_CP074406.1"/>
</dbReference>
<dbReference type="GO" id="GO:0019546">
    <property type="term" value="P:L-arginine deiminase pathway"/>
    <property type="evidence" value="ECO:0007669"/>
    <property type="project" value="TreeGrafter"/>
</dbReference>
<evidence type="ECO:0000256" key="4">
    <source>
        <dbReference type="PIRSR" id="PIRSR006356-1"/>
    </source>
</evidence>
<evidence type="ECO:0000313" key="5">
    <source>
        <dbReference type="EMBL" id="MBM9458700.1"/>
    </source>
</evidence>
<dbReference type="InterPro" id="IPR003876">
    <property type="entry name" value="Arg_deiminase"/>
</dbReference>
<keyword evidence="2 3" id="KW-0378">Hydrolase</keyword>
<comment type="similarity">
    <text evidence="1 3">Belongs to the arginine deiminase family.</text>
</comment>
<dbReference type="EMBL" id="JAERTX010000001">
    <property type="protein sequence ID" value="MBM9458700.1"/>
    <property type="molecule type" value="Genomic_DNA"/>
</dbReference>
<accession>A0A938Y6C9</accession>